<organism evidence="1 2">
    <name type="scientific">Pyxidicoccus parkwayensis</name>
    <dbReference type="NCBI Taxonomy" id="2813578"/>
    <lineage>
        <taxon>Bacteria</taxon>
        <taxon>Pseudomonadati</taxon>
        <taxon>Myxococcota</taxon>
        <taxon>Myxococcia</taxon>
        <taxon>Myxococcales</taxon>
        <taxon>Cystobacterineae</taxon>
        <taxon>Myxococcaceae</taxon>
        <taxon>Pyxidicoccus</taxon>
    </lineage>
</organism>
<protein>
    <recommendedName>
        <fullName evidence="3">DUF1579 domain-containing protein</fullName>
    </recommendedName>
</protein>
<reference evidence="1 2" key="1">
    <citation type="submission" date="2021-02" db="EMBL/GenBank/DDBJ databases">
        <title>De Novo genome assembly of isolated myxobacteria.</title>
        <authorList>
            <person name="Stevens D.C."/>
        </authorList>
    </citation>
    <scope>NUCLEOTIDE SEQUENCE [LARGE SCALE GENOMIC DNA]</scope>
    <source>
        <strain evidence="2">SCPEA02</strain>
    </source>
</reference>
<dbReference type="Proteomes" id="UP000662747">
    <property type="component" value="Chromosome"/>
</dbReference>
<sequence>MSTQETPLSERALALLRAKGPLATLADKLNLFGRFVGAWDAEVIFYGEDGKENFRQPGEWSFSWALDGRVIQDVLLYPNAEANLSMAPGERRIGTTLRHYDAKADRWKVIWLGATTGFLAVLTGRPVGGEIHIEGPDADGNLLRWMFTAIAEDSFLWRGFLSKDGGSTWRLTQEMPCRRRKA</sequence>
<keyword evidence="2" id="KW-1185">Reference proteome</keyword>
<evidence type="ECO:0008006" key="3">
    <source>
        <dbReference type="Google" id="ProtNLM"/>
    </source>
</evidence>
<proteinExistence type="predicted"/>
<dbReference type="RefSeq" id="WP_206723902.1">
    <property type="nucleotide sequence ID" value="NZ_CP071090.1"/>
</dbReference>
<dbReference type="EMBL" id="CP071090">
    <property type="protein sequence ID" value="QSQ22325.1"/>
    <property type="molecule type" value="Genomic_DNA"/>
</dbReference>
<gene>
    <name evidence="1" type="ORF">JY651_45610</name>
</gene>
<name>A0ABX7NU62_9BACT</name>
<accession>A0ABX7NU62</accession>
<evidence type="ECO:0000313" key="1">
    <source>
        <dbReference type="EMBL" id="QSQ22325.1"/>
    </source>
</evidence>
<evidence type="ECO:0000313" key="2">
    <source>
        <dbReference type="Proteomes" id="UP000662747"/>
    </source>
</evidence>